<gene>
    <name evidence="2" type="ORF">NPIL_336431</name>
</gene>
<organism evidence="2 3">
    <name type="scientific">Nephila pilipes</name>
    <name type="common">Giant wood spider</name>
    <name type="synonym">Nephila maculata</name>
    <dbReference type="NCBI Taxonomy" id="299642"/>
    <lineage>
        <taxon>Eukaryota</taxon>
        <taxon>Metazoa</taxon>
        <taxon>Ecdysozoa</taxon>
        <taxon>Arthropoda</taxon>
        <taxon>Chelicerata</taxon>
        <taxon>Arachnida</taxon>
        <taxon>Araneae</taxon>
        <taxon>Araneomorphae</taxon>
        <taxon>Entelegynae</taxon>
        <taxon>Araneoidea</taxon>
        <taxon>Nephilidae</taxon>
        <taxon>Nephila</taxon>
    </lineage>
</organism>
<keyword evidence="3" id="KW-1185">Reference proteome</keyword>
<keyword evidence="1" id="KW-0472">Membrane</keyword>
<sequence>MTFVFLCILSSYCILMYFSCLLCALTYAFAVCGWSLRSPWSLASLALWILQEAVFLFGLSKLRWNLSCAFPASACRRLEFAVSCLVPSCR</sequence>
<reference evidence="2" key="1">
    <citation type="submission" date="2020-08" db="EMBL/GenBank/DDBJ databases">
        <title>Multicomponent nature underlies the extraordinary mechanical properties of spider dragline silk.</title>
        <authorList>
            <person name="Kono N."/>
            <person name="Nakamura H."/>
            <person name="Mori M."/>
            <person name="Yoshida Y."/>
            <person name="Ohtoshi R."/>
            <person name="Malay A.D."/>
            <person name="Moran D.A.P."/>
            <person name="Tomita M."/>
            <person name="Numata K."/>
            <person name="Arakawa K."/>
        </authorList>
    </citation>
    <scope>NUCLEOTIDE SEQUENCE</scope>
</reference>
<dbReference type="AlphaFoldDB" id="A0A8X6P2G1"/>
<comment type="caution">
    <text evidence="2">The sequence shown here is derived from an EMBL/GenBank/DDBJ whole genome shotgun (WGS) entry which is preliminary data.</text>
</comment>
<proteinExistence type="predicted"/>
<accession>A0A8X6P2G1</accession>
<name>A0A8X6P2G1_NEPPI</name>
<evidence type="ECO:0000256" key="1">
    <source>
        <dbReference type="SAM" id="Phobius"/>
    </source>
</evidence>
<dbReference type="EMBL" id="BMAW01110782">
    <property type="protein sequence ID" value="GFT44910.1"/>
    <property type="molecule type" value="Genomic_DNA"/>
</dbReference>
<feature type="transmembrane region" description="Helical" evidence="1">
    <location>
        <begin position="40"/>
        <end position="59"/>
    </location>
</feature>
<evidence type="ECO:0000313" key="2">
    <source>
        <dbReference type="EMBL" id="GFT44910.1"/>
    </source>
</evidence>
<protein>
    <submittedName>
        <fullName evidence="2">Uncharacterized protein</fullName>
    </submittedName>
</protein>
<keyword evidence="1" id="KW-1133">Transmembrane helix</keyword>
<dbReference type="Proteomes" id="UP000887013">
    <property type="component" value="Unassembled WGS sequence"/>
</dbReference>
<evidence type="ECO:0000313" key="3">
    <source>
        <dbReference type="Proteomes" id="UP000887013"/>
    </source>
</evidence>
<keyword evidence="1" id="KW-0812">Transmembrane</keyword>